<name>R9GQ55_9SPHI</name>
<dbReference type="OrthoDB" id="767964at2"/>
<accession>R9GQ55</accession>
<dbReference type="STRING" id="1150600.ADIARSV_2806"/>
<evidence type="ECO:0000256" key="1">
    <source>
        <dbReference type="ARBA" id="ARBA00022679"/>
    </source>
</evidence>
<dbReference type="Proteomes" id="UP000014174">
    <property type="component" value="Unassembled WGS sequence"/>
</dbReference>
<dbReference type="SMART" id="SM00672">
    <property type="entry name" value="CAP10"/>
    <property type="match status" value="1"/>
</dbReference>
<evidence type="ECO:0000313" key="4">
    <source>
        <dbReference type="Proteomes" id="UP000014174"/>
    </source>
</evidence>
<sequence length="324" mass="38474">MFLQEVYLKIRKNKFLYYAKNFLRQVTPTIFYENSLSEKLSSIHKFDIVYLTDRVNYYNKLKDFTPLGIHSTPLKQLLAIKSPKAYRFDTYEYTRYFKKSFLANFLFGDIITIPKVPTIQKSRPIAGDNAKAIVLNLDKKRHFFFIHDHKKLEEKTNTLIGRAVITQPHRISFMKMYFNHPMCDIGQVNKKGGNPEWLKPKMSIIAHLNYKFILSLEGNDVATNLKWIMSSNSIAVMRKPVYETWFMEGRLIPDFHYILIKDDYSDLEERLNFYINHPEEAQIIVNNAHQYIKQFLNSKQEDLISLLVLEKYFYYTSQIKELSL</sequence>
<dbReference type="InterPro" id="IPR051091">
    <property type="entry name" value="O-Glucosyltr/Glycosyltrsf_90"/>
</dbReference>
<dbReference type="PANTHER" id="PTHR12203:SF35">
    <property type="entry name" value="PROTEIN O-GLUCOSYLTRANSFERASE 1"/>
    <property type="match status" value="1"/>
</dbReference>
<dbReference type="Pfam" id="PF05686">
    <property type="entry name" value="Glyco_transf_90"/>
    <property type="match status" value="1"/>
</dbReference>
<reference evidence="3 4" key="1">
    <citation type="journal article" date="2013" name="Genome Announc.">
        <title>Draft Genome Sequence of Arcticibacter svalbardensis Strain MN12-7T, a Member of the Family Sphingobacteriaceae Isolated from an Arctic Soil Sample.</title>
        <authorList>
            <person name="Shivaji S."/>
            <person name="Ara S."/>
            <person name="Prasad S."/>
            <person name="Manasa B.P."/>
            <person name="Begum Z."/>
            <person name="Singh A."/>
            <person name="Kumar Pinnaka A."/>
        </authorList>
    </citation>
    <scope>NUCLEOTIDE SEQUENCE [LARGE SCALE GENOMIC DNA]</scope>
    <source>
        <strain evidence="3 4">MN12-7</strain>
    </source>
</reference>
<dbReference type="InterPro" id="IPR006598">
    <property type="entry name" value="CAP10"/>
</dbReference>
<protein>
    <submittedName>
        <fullName evidence="3">LpsA protein</fullName>
    </submittedName>
</protein>
<organism evidence="3 4">
    <name type="scientific">Arcticibacter svalbardensis MN12-7</name>
    <dbReference type="NCBI Taxonomy" id="1150600"/>
    <lineage>
        <taxon>Bacteria</taxon>
        <taxon>Pseudomonadati</taxon>
        <taxon>Bacteroidota</taxon>
        <taxon>Sphingobacteriia</taxon>
        <taxon>Sphingobacteriales</taxon>
        <taxon>Sphingobacteriaceae</taxon>
        <taxon>Arcticibacter</taxon>
    </lineage>
</organism>
<gene>
    <name evidence="3" type="ORF">ADIARSV_2806</name>
</gene>
<dbReference type="RefSeq" id="WP_016196037.1">
    <property type="nucleotide sequence ID" value="NZ_AQPN01000100.1"/>
</dbReference>
<dbReference type="GO" id="GO:0016740">
    <property type="term" value="F:transferase activity"/>
    <property type="evidence" value="ECO:0007669"/>
    <property type="project" value="UniProtKB-KW"/>
</dbReference>
<dbReference type="eggNOG" id="ENOG502Z7XI">
    <property type="taxonomic scope" value="Bacteria"/>
</dbReference>
<evidence type="ECO:0000259" key="2">
    <source>
        <dbReference type="SMART" id="SM00672"/>
    </source>
</evidence>
<dbReference type="PANTHER" id="PTHR12203">
    <property type="entry name" value="KDEL LYS-ASP-GLU-LEU CONTAINING - RELATED"/>
    <property type="match status" value="1"/>
</dbReference>
<keyword evidence="1" id="KW-0808">Transferase</keyword>
<keyword evidence="4" id="KW-1185">Reference proteome</keyword>
<feature type="domain" description="Glycosyl transferase CAP10" evidence="2">
    <location>
        <begin position="105"/>
        <end position="311"/>
    </location>
</feature>
<dbReference type="PATRIC" id="fig|1150600.3.peg.2779"/>
<proteinExistence type="predicted"/>
<dbReference type="AlphaFoldDB" id="R9GQ55"/>
<evidence type="ECO:0000313" key="3">
    <source>
        <dbReference type="EMBL" id="EOR93972.1"/>
    </source>
</evidence>
<dbReference type="EMBL" id="AQPN01000100">
    <property type="protein sequence ID" value="EOR93972.1"/>
    <property type="molecule type" value="Genomic_DNA"/>
</dbReference>
<comment type="caution">
    <text evidence="3">The sequence shown here is derived from an EMBL/GenBank/DDBJ whole genome shotgun (WGS) entry which is preliminary data.</text>
</comment>